<evidence type="ECO:0000256" key="2">
    <source>
        <dbReference type="ARBA" id="ARBA00022741"/>
    </source>
</evidence>
<reference evidence="7" key="1">
    <citation type="journal article" date="2019" name="Int. J. Syst. Evol. Microbiol.">
        <title>The Global Catalogue of Microorganisms (GCM) 10K type strain sequencing project: providing services to taxonomists for standard genome sequencing and annotation.</title>
        <authorList>
            <consortium name="The Broad Institute Genomics Platform"/>
            <consortium name="The Broad Institute Genome Sequencing Center for Infectious Disease"/>
            <person name="Wu L."/>
            <person name="Ma J."/>
        </authorList>
    </citation>
    <scope>NUCLEOTIDE SEQUENCE [LARGE SCALE GENOMIC DNA]</scope>
    <source>
        <strain evidence="7">CGMCC 1.15044</strain>
    </source>
</reference>
<feature type="region of interest" description="Disordered" evidence="4">
    <location>
        <begin position="1"/>
        <end position="45"/>
    </location>
</feature>
<name>A0ABQ1GPH8_9BACL</name>
<dbReference type="PROSITE" id="PS50893">
    <property type="entry name" value="ABC_TRANSPORTER_2"/>
    <property type="match status" value="1"/>
</dbReference>
<dbReference type="RefSeq" id="WP_094092737.1">
    <property type="nucleotide sequence ID" value="NZ_BMHF01000016.1"/>
</dbReference>
<keyword evidence="3" id="KW-0067">ATP-binding</keyword>
<evidence type="ECO:0000313" key="7">
    <source>
        <dbReference type="Proteomes" id="UP000609323"/>
    </source>
</evidence>
<keyword evidence="7" id="KW-1185">Reference proteome</keyword>
<comment type="caution">
    <text evidence="6">The sequence shown here is derived from an EMBL/GenBank/DDBJ whole genome shotgun (WGS) entry which is preliminary data.</text>
</comment>
<dbReference type="Pfam" id="PF00005">
    <property type="entry name" value="ABC_tran"/>
    <property type="match status" value="1"/>
</dbReference>
<protein>
    <recommendedName>
        <fullName evidence="5">ABC transporter domain-containing protein</fullName>
    </recommendedName>
</protein>
<evidence type="ECO:0000256" key="1">
    <source>
        <dbReference type="ARBA" id="ARBA00022448"/>
    </source>
</evidence>
<dbReference type="InterPro" id="IPR003439">
    <property type="entry name" value="ABC_transporter-like_ATP-bd"/>
</dbReference>
<dbReference type="PANTHER" id="PTHR42788:SF2">
    <property type="entry name" value="ABC TRANSPORTER ATP-BINDING PROTEIN"/>
    <property type="match status" value="1"/>
</dbReference>
<keyword evidence="2" id="KW-0547">Nucleotide-binding</keyword>
<dbReference type="SUPFAM" id="SSF52540">
    <property type="entry name" value="P-loop containing nucleoside triphosphate hydrolases"/>
    <property type="match status" value="1"/>
</dbReference>
<accession>A0ABQ1GPH8</accession>
<organism evidence="6 7">
    <name type="scientific">Paenibacillus physcomitrellae</name>
    <dbReference type="NCBI Taxonomy" id="1619311"/>
    <lineage>
        <taxon>Bacteria</taxon>
        <taxon>Bacillati</taxon>
        <taxon>Bacillota</taxon>
        <taxon>Bacilli</taxon>
        <taxon>Bacillales</taxon>
        <taxon>Paenibacillaceae</taxon>
        <taxon>Paenibacillus</taxon>
    </lineage>
</organism>
<sequence>MSRQAAPERGNPSPEPGELNGNRSEFNGTGSNLHSQTHQSHPGERHAFGTPCLAVKDLGYAFAADKPIFSKLSFELQEGEFVSLLAPSGMGKTTLFRLIAGLLKPQAGEIHAPEGQIGYMPQRDCLMPWRTVLDNAAVGLEIGGMSKREARRRALELLPEFGLEGTGRRMPHELSGGMRQRVSFMRSLLAGGRLLLLDEPFSALDAMTRISMQEWLLQIWEKHRTTILFITHDVDEALLLSDRLLIASHAPVSRLHDVEVGRPRPRSYETLLTPPFIGLKQQVLELLRPGQRPLEAASMNKGGLE</sequence>
<dbReference type="Gene3D" id="3.40.50.300">
    <property type="entry name" value="P-loop containing nucleotide triphosphate hydrolases"/>
    <property type="match status" value="1"/>
</dbReference>
<evidence type="ECO:0000256" key="4">
    <source>
        <dbReference type="SAM" id="MobiDB-lite"/>
    </source>
</evidence>
<evidence type="ECO:0000313" key="6">
    <source>
        <dbReference type="EMBL" id="GGA47569.1"/>
    </source>
</evidence>
<gene>
    <name evidence="6" type="ORF">GCM10010917_36070</name>
</gene>
<proteinExistence type="predicted"/>
<dbReference type="EMBL" id="BMHF01000016">
    <property type="protein sequence ID" value="GGA47569.1"/>
    <property type="molecule type" value="Genomic_DNA"/>
</dbReference>
<dbReference type="Proteomes" id="UP000609323">
    <property type="component" value="Unassembled WGS sequence"/>
</dbReference>
<dbReference type="InterPro" id="IPR050166">
    <property type="entry name" value="ABC_transporter_ATP-bind"/>
</dbReference>
<feature type="domain" description="ABC transporter" evidence="5">
    <location>
        <begin position="53"/>
        <end position="274"/>
    </location>
</feature>
<evidence type="ECO:0000259" key="5">
    <source>
        <dbReference type="PROSITE" id="PS50893"/>
    </source>
</evidence>
<keyword evidence="1" id="KW-0813">Transport</keyword>
<feature type="compositionally biased region" description="Polar residues" evidence="4">
    <location>
        <begin position="21"/>
        <end position="40"/>
    </location>
</feature>
<dbReference type="InterPro" id="IPR003593">
    <property type="entry name" value="AAA+_ATPase"/>
</dbReference>
<dbReference type="SMART" id="SM00382">
    <property type="entry name" value="AAA"/>
    <property type="match status" value="1"/>
</dbReference>
<dbReference type="InterPro" id="IPR027417">
    <property type="entry name" value="P-loop_NTPase"/>
</dbReference>
<dbReference type="PANTHER" id="PTHR42788">
    <property type="entry name" value="TAURINE IMPORT ATP-BINDING PROTEIN-RELATED"/>
    <property type="match status" value="1"/>
</dbReference>
<evidence type="ECO:0000256" key="3">
    <source>
        <dbReference type="ARBA" id="ARBA00022840"/>
    </source>
</evidence>